<evidence type="ECO:0000256" key="1">
    <source>
        <dbReference type="SAM" id="MobiDB-lite"/>
    </source>
</evidence>
<dbReference type="EMBL" id="MK072069">
    <property type="protein sequence ID" value="AYV78051.1"/>
    <property type="molecule type" value="Genomic_DNA"/>
</dbReference>
<proteinExistence type="predicted"/>
<gene>
    <name evidence="2" type="ORF">Edafosvirus4_35</name>
</gene>
<accession>A0A3G4ZVM3</accession>
<evidence type="ECO:0000313" key="2">
    <source>
        <dbReference type="EMBL" id="AYV78051.1"/>
    </source>
</evidence>
<feature type="compositionally biased region" description="Polar residues" evidence="1">
    <location>
        <begin position="1"/>
        <end position="14"/>
    </location>
</feature>
<feature type="region of interest" description="Disordered" evidence="1">
    <location>
        <begin position="1"/>
        <end position="20"/>
    </location>
</feature>
<organism evidence="2">
    <name type="scientific">Edafosvirus sp</name>
    <dbReference type="NCBI Taxonomy" id="2487765"/>
    <lineage>
        <taxon>Viruses</taxon>
        <taxon>Varidnaviria</taxon>
        <taxon>Bamfordvirae</taxon>
        <taxon>Nucleocytoviricota</taxon>
        <taxon>Megaviricetes</taxon>
        <taxon>Imitervirales</taxon>
        <taxon>Mimiviridae</taxon>
        <taxon>Klosneuvirinae</taxon>
    </lineage>
</organism>
<protein>
    <submittedName>
        <fullName evidence="2">Uncharacterized protein</fullName>
    </submittedName>
</protein>
<sequence length="232" mass="26497">MSGETKQGPQSPESIENKDVPSAKLSITATIAIEEIEKELINEFQNNPKSPKLIELITTFEEIIDAFTQKLSEMLGKTTKDHKFQDYVRIKIPITDTLIPITLKNGTTVIIPIEWGFYGTRTDFGYTTTSFQFAGYDVPFVQLQKALMWAKLMYLWDDSTDFDGPSVWIGTKEPRQETLKWHGLNICSTWPGNNMDIDWTDPRVLTMRRDDFITLKLTEKPTEKPCSCFGGL</sequence>
<name>A0A3G4ZVM3_9VIRU</name>
<reference evidence="2" key="1">
    <citation type="submission" date="2018-10" db="EMBL/GenBank/DDBJ databases">
        <title>Hidden diversity of soil giant viruses.</title>
        <authorList>
            <person name="Schulz F."/>
            <person name="Alteio L."/>
            <person name="Goudeau D."/>
            <person name="Ryan E.M."/>
            <person name="Malmstrom R.R."/>
            <person name="Blanchard J."/>
            <person name="Woyke T."/>
        </authorList>
    </citation>
    <scope>NUCLEOTIDE SEQUENCE</scope>
    <source>
        <strain evidence="2">EDV1</strain>
    </source>
</reference>